<evidence type="ECO:0000313" key="2">
    <source>
        <dbReference type="EMBL" id="POW12532.1"/>
    </source>
</evidence>
<dbReference type="VEuPathDB" id="FungiDB:PSTT_11191"/>
<reference evidence="2 3" key="1">
    <citation type="submission" date="2017-12" db="EMBL/GenBank/DDBJ databases">
        <title>Gene loss provides genomic basis for host adaptation in cereal stripe rust fungi.</title>
        <authorList>
            <person name="Xia C."/>
        </authorList>
    </citation>
    <scope>NUCLEOTIDE SEQUENCE [LARGE SCALE GENOMIC DNA]</scope>
    <source>
        <strain evidence="2 3">93TX-2</strain>
    </source>
</reference>
<reference evidence="3" key="3">
    <citation type="journal article" date="2018" name="Mol. Plant Microbe Interact.">
        <title>Genome sequence resources for the wheat stripe rust pathogen (Puccinia striiformis f. sp. tritici) and the barley stripe rust pathogen (Puccinia striiformis f. sp. hordei).</title>
        <authorList>
            <person name="Xia C."/>
            <person name="Wang M."/>
            <person name="Yin C."/>
            <person name="Cornejo O.E."/>
            <person name="Hulbert S.H."/>
            <person name="Chen X."/>
        </authorList>
    </citation>
    <scope>NUCLEOTIDE SEQUENCE [LARGE SCALE GENOMIC DNA]</scope>
    <source>
        <strain evidence="3">93TX-2</strain>
    </source>
</reference>
<evidence type="ECO:0000256" key="1">
    <source>
        <dbReference type="SAM" id="MobiDB-lite"/>
    </source>
</evidence>
<dbReference type="VEuPathDB" id="FungiDB:PSHT_08049"/>
<organism evidence="2 3">
    <name type="scientific">Puccinia striiformis</name>
    <dbReference type="NCBI Taxonomy" id="27350"/>
    <lineage>
        <taxon>Eukaryota</taxon>
        <taxon>Fungi</taxon>
        <taxon>Dikarya</taxon>
        <taxon>Basidiomycota</taxon>
        <taxon>Pucciniomycotina</taxon>
        <taxon>Pucciniomycetes</taxon>
        <taxon>Pucciniales</taxon>
        <taxon>Pucciniaceae</taxon>
        <taxon>Puccinia</taxon>
    </lineage>
</organism>
<sequence length="239" mass="26598">MFDENNLPVRPAAPEAKSRHVMPDGTQLTLDQAKAYMIFYCCKFNFGSPNIQCETSKNGKVRQTWAATIHVGGRKIELSHVVNKKDSVNKAYLDTVVYLGQCDSNLWVEFLASPENQEAAAGGTNLSLSLDPALFKQYFADPTSGKTAPVISIPGRSFPVEKLYLEEMHHDLCQLSLPTAWEDPKVQKYIQRELQEPLALDQTHSDSKHIAFCAAKNTGSTRTQAPLSQVRVRADICEI</sequence>
<proteinExistence type="predicted"/>
<name>A0A2S4VSM6_9BASI</name>
<feature type="region of interest" description="Disordered" evidence="1">
    <location>
        <begin position="1"/>
        <end position="20"/>
    </location>
</feature>
<comment type="caution">
    <text evidence="2">The sequence shown here is derived from an EMBL/GenBank/DDBJ whole genome shotgun (WGS) entry which is preliminary data.</text>
</comment>
<evidence type="ECO:0000313" key="3">
    <source>
        <dbReference type="Proteomes" id="UP000238274"/>
    </source>
</evidence>
<gene>
    <name evidence="2" type="ORF">PSHT_08049</name>
</gene>
<accession>A0A2S4VSM6</accession>
<protein>
    <submittedName>
        <fullName evidence="2">Uncharacterized protein</fullName>
    </submittedName>
</protein>
<dbReference type="Proteomes" id="UP000238274">
    <property type="component" value="Unassembled WGS sequence"/>
</dbReference>
<dbReference type="AlphaFoldDB" id="A0A2S4VSM6"/>
<reference evidence="3" key="2">
    <citation type="journal article" date="2018" name="BMC Genomics">
        <title>Genomic insights into host adaptation between the wheat stripe rust pathogen (Puccinia striiformis f. sp. tritici) and the barley stripe rust pathogen (Puccinia striiformis f. sp. hordei).</title>
        <authorList>
            <person name="Xia C."/>
            <person name="Wang M."/>
            <person name="Yin C."/>
            <person name="Cornejo O.E."/>
            <person name="Hulbert S.H."/>
            <person name="Chen X."/>
        </authorList>
    </citation>
    <scope>NUCLEOTIDE SEQUENCE [LARGE SCALE GENOMIC DNA]</scope>
    <source>
        <strain evidence="3">93TX-2</strain>
    </source>
</reference>
<dbReference type="EMBL" id="PKSM01000103">
    <property type="protein sequence ID" value="POW12532.1"/>
    <property type="molecule type" value="Genomic_DNA"/>
</dbReference>
<dbReference type="OrthoDB" id="28053at2759"/>
<keyword evidence="3" id="KW-1185">Reference proteome</keyword>